<evidence type="ECO:0000256" key="7">
    <source>
        <dbReference type="ARBA" id="ARBA00049663"/>
    </source>
</evidence>
<dbReference type="Proteomes" id="UP000609651">
    <property type="component" value="Unassembled WGS sequence"/>
</dbReference>
<gene>
    <name evidence="9" type="ORF">LzC2_42690</name>
</gene>
<dbReference type="PANTHER" id="PTHR30354:SF22">
    <property type="entry name" value="HIGH-AFFINITY GLUCONATE TRANSPORTER"/>
    <property type="match status" value="1"/>
</dbReference>
<evidence type="ECO:0000256" key="1">
    <source>
        <dbReference type="ARBA" id="ARBA00004651"/>
    </source>
</evidence>
<evidence type="ECO:0000256" key="3">
    <source>
        <dbReference type="ARBA" id="ARBA00022475"/>
    </source>
</evidence>
<dbReference type="PANTHER" id="PTHR30354">
    <property type="entry name" value="GNT FAMILY GLUCONATE TRANSPORTER"/>
    <property type="match status" value="1"/>
</dbReference>
<keyword evidence="6 8" id="KW-0472">Membrane</keyword>
<evidence type="ECO:0000313" key="10">
    <source>
        <dbReference type="Proteomes" id="UP000609651"/>
    </source>
</evidence>
<evidence type="ECO:0000313" key="9">
    <source>
        <dbReference type="EMBL" id="NNJ28158.1"/>
    </source>
</evidence>
<keyword evidence="2" id="KW-0813">Transport</keyword>
<organism evidence="9 10">
    <name type="scientific">Alienimonas chondri</name>
    <dbReference type="NCBI Taxonomy" id="2681879"/>
    <lineage>
        <taxon>Bacteria</taxon>
        <taxon>Pseudomonadati</taxon>
        <taxon>Planctomycetota</taxon>
        <taxon>Planctomycetia</taxon>
        <taxon>Planctomycetales</taxon>
        <taxon>Planctomycetaceae</taxon>
        <taxon>Alienimonas</taxon>
    </lineage>
</organism>
<proteinExistence type="inferred from homology"/>
<name>A0ABX1VJT0_9PLAN</name>
<feature type="transmembrane region" description="Helical" evidence="8">
    <location>
        <begin position="62"/>
        <end position="81"/>
    </location>
</feature>
<dbReference type="InterPro" id="IPR003474">
    <property type="entry name" value="Glcn_transporter"/>
</dbReference>
<evidence type="ECO:0000256" key="6">
    <source>
        <dbReference type="ARBA" id="ARBA00023136"/>
    </source>
</evidence>
<sequence>MVVAAGLVAAAIPTSGVHAVWVACAIGCGSKAIAWLNSSGFWVVCRAGGLTEREALSTFTPLSGVVAILGLAVTLAGAWLWPGV</sequence>
<comment type="subcellular location">
    <subcellularLocation>
        <location evidence="1">Cell membrane</location>
        <topology evidence="1">Multi-pass membrane protein</topology>
    </subcellularLocation>
</comment>
<evidence type="ECO:0000256" key="8">
    <source>
        <dbReference type="SAM" id="Phobius"/>
    </source>
</evidence>
<accession>A0ABX1VJT0</accession>
<evidence type="ECO:0008006" key="11">
    <source>
        <dbReference type="Google" id="ProtNLM"/>
    </source>
</evidence>
<keyword evidence="5 8" id="KW-1133">Transmembrane helix</keyword>
<dbReference type="EMBL" id="WTPX01000325">
    <property type="protein sequence ID" value="NNJ28158.1"/>
    <property type="molecule type" value="Genomic_DNA"/>
</dbReference>
<comment type="caution">
    <text evidence="9">The sequence shown here is derived from an EMBL/GenBank/DDBJ whole genome shotgun (WGS) entry which is preliminary data.</text>
</comment>
<reference evidence="9 10" key="1">
    <citation type="journal article" date="2020" name="Syst. Appl. Microbiol.">
        <title>Alienimonas chondri sp. nov., a novel planctomycete isolated from the biofilm of the red alga Chondrus crispus.</title>
        <authorList>
            <person name="Vitorino I."/>
            <person name="Albuquerque L."/>
            <person name="Wiegand S."/>
            <person name="Kallscheuer N."/>
            <person name="da Costa M.S."/>
            <person name="Lobo-da-Cunha A."/>
            <person name="Jogler C."/>
            <person name="Lage O.M."/>
        </authorList>
    </citation>
    <scope>NUCLEOTIDE SEQUENCE [LARGE SCALE GENOMIC DNA]</scope>
    <source>
        <strain evidence="9 10">LzC2</strain>
    </source>
</reference>
<keyword evidence="3" id="KW-1003">Cell membrane</keyword>
<keyword evidence="10" id="KW-1185">Reference proteome</keyword>
<comment type="similarity">
    <text evidence="7">Belongs to the GntP permease family.</text>
</comment>
<dbReference type="Pfam" id="PF02447">
    <property type="entry name" value="GntP_permease"/>
    <property type="match status" value="1"/>
</dbReference>
<evidence type="ECO:0000256" key="5">
    <source>
        <dbReference type="ARBA" id="ARBA00022989"/>
    </source>
</evidence>
<protein>
    <recommendedName>
        <fullName evidence="11">GntP family permease</fullName>
    </recommendedName>
</protein>
<evidence type="ECO:0000256" key="4">
    <source>
        <dbReference type="ARBA" id="ARBA00022692"/>
    </source>
</evidence>
<evidence type="ECO:0000256" key="2">
    <source>
        <dbReference type="ARBA" id="ARBA00022448"/>
    </source>
</evidence>
<keyword evidence="4 8" id="KW-0812">Transmembrane</keyword>